<evidence type="ECO:0000256" key="6">
    <source>
        <dbReference type="ARBA" id="ARBA00022737"/>
    </source>
</evidence>
<dbReference type="InterPro" id="IPR000742">
    <property type="entry name" value="EGF"/>
</dbReference>
<dbReference type="Proteomes" id="UP000677054">
    <property type="component" value="Unassembled WGS sequence"/>
</dbReference>
<feature type="transmembrane region" description="Helical" evidence="14">
    <location>
        <begin position="1189"/>
        <end position="1213"/>
    </location>
</feature>
<evidence type="ECO:0000256" key="12">
    <source>
        <dbReference type="PROSITE-ProRule" id="PRU00059"/>
    </source>
</evidence>
<dbReference type="InterPro" id="IPR000859">
    <property type="entry name" value="CUB_dom"/>
</dbReference>
<dbReference type="InterPro" id="IPR056737">
    <property type="entry name" value="Beta-prop_ATRN-MKLN-like"/>
</dbReference>
<evidence type="ECO:0000256" key="2">
    <source>
        <dbReference type="ARBA" id="ARBA00022441"/>
    </source>
</evidence>
<dbReference type="GO" id="GO:0005794">
    <property type="term" value="C:Golgi apparatus"/>
    <property type="evidence" value="ECO:0007669"/>
    <property type="project" value="TreeGrafter"/>
</dbReference>
<comment type="caution">
    <text evidence="12">Lacks conserved residue(s) required for the propagation of feature annotation.</text>
</comment>
<keyword evidence="7 14" id="KW-1133">Transmembrane helix</keyword>
<dbReference type="InterPro" id="IPR035914">
    <property type="entry name" value="Sperma_CUB_dom_sf"/>
</dbReference>
<reference evidence="16" key="1">
    <citation type="submission" date="2020-11" db="EMBL/GenBank/DDBJ databases">
        <authorList>
            <person name="Tran Van P."/>
        </authorList>
    </citation>
    <scope>NUCLEOTIDE SEQUENCE</scope>
</reference>
<dbReference type="Gene3D" id="2.120.10.80">
    <property type="entry name" value="Kelch-type beta propeller"/>
    <property type="match status" value="2"/>
</dbReference>
<dbReference type="InterPro" id="IPR051568">
    <property type="entry name" value="LZTR1/Attractin"/>
</dbReference>
<evidence type="ECO:0000256" key="4">
    <source>
        <dbReference type="ARBA" id="ARBA00022692"/>
    </source>
</evidence>
<evidence type="ECO:0000256" key="3">
    <source>
        <dbReference type="ARBA" id="ARBA00022536"/>
    </source>
</evidence>
<keyword evidence="10" id="KW-0325">Glycoprotein</keyword>
<evidence type="ECO:0000256" key="9">
    <source>
        <dbReference type="ARBA" id="ARBA00023157"/>
    </source>
</evidence>
<dbReference type="InterPro" id="IPR015915">
    <property type="entry name" value="Kelch-typ_b-propeller"/>
</dbReference>
<keyword evidence="2" id="KW-0880">Kelch repeat</keyword>
<proteinExistence type="predicted"/>
<feature type="transmembrane region" description="Helical" evidence="14">
    <location>
        <begin position="69"/>
        <end position="89"/>
    </location>
</feature>
<evidence type="ECO:0000256" key="8">
    <source>
        <dbReference type="ARBA" id="ARBA00023136"/>
    </source>
</evidence>
<dbReference type="Gene3D" id="2.60.120.290">
    <property type="entry name" value="Spermadhesin, CUB domain"/>
    <property type="match status" value="1"/>
</dbReference>
<dbReference type="InterPro" id="IPR002049">
    <property type="entry name" value="LE_dom"/>
</dbReference>
<sequence length="1356" mass="150400">MLKMGGIWGYQRLHTRVSSLSKYILVHQLVRWETGPGANDPMSDEHPRSEYGCRGDVYRRKFSTQRICSCIKVILTFFLLNFFLTVILLGTKALESTGNGPDRTLENISQKLSEQTPTNHCFNGLWKNDTCICSYGWTGVTCNHCVGRVRMASAEGQITDGIGNYSLDRRCSWLVDAGEPGNSILLRLEHFATECSWDHLYIYDGDGVEAPVLGIYRSSEGWDLDMLYHSRMYYMTAAYFFPSGILVEGDTPKDRIPEILATSGHAFLYFYSDAAYNLTGFNITYKINGCPRGSSDLECFGRGVCLRGVCTCDAGFTGPACENPICSDDCGGSERGNCDKENHKCVCKPDYKGKDCSQLANNSFWEELEVSSFVPDGRASHSSVVFRDALWIIGGEDLTEKSPQFLVRFDLTGRVWETVHTVSENSPPWRYGHSSVLHGDKIYMYGGVLQNGEIVADLWTFDLTSHNWEWVNVAKGTCLDALCGPLPATGHSGTVVTHQGKMLILFGHSALHGFLNTVQEYDFGTREWSILETRDGGIFGRYGHSSSYDEVTRLVYVHGGHVSTSFDSFKIMDSLYSYNPDTKEWRILRSSGFPRYLHSSVFLHGLFLVFGGNTHNDTATSKGAKCYSHDLMSYDPVCDQWKFIIAPIEVSAHGDRYGHSASVFNGSMFVFGGFDSTMLKNILSFTPGVCEQFTSYQLCMRSSIGRACTWENGLCRDRRGTSSHRAGCIPQETNSYEAQCKALERCEQCQMTSIECVWCSVPGGHGSCHYSKCPDDEGSLPLTSCHSDSNSSSHEYLGSRCFALHSCQLCHSQLQCSWSTDEDRPCVPKRGHAVGNCGIPCSLQSSCENCTRSGCMWSINHRRCVDSNAYTPSFPYGQCMAWTQADSTCPQILPGVKALAQHTKHVKLVRNGQNVVGVMMVPTLALVDALREVFLDHLDLKTVIEDYECQCNGHSVCVNDTVCRQPCDDSTEGLHCDKCTSGYYGNPLNGGNCTACDCNGHGIACNSETGDCLCTTKGIVGKHCEFCDTEGKYRGDPLSGTCFYELQVDFQFTFNLSKEDDKHIDSINFMVTPHKQDIDADFIITCSSNASMNLTFIRNFGYSFITIKWPPKNFGTLCSILLPDDMKDEVVIESMLTCPEKGSYKRVFISADYGFGDAILNSTIRVYMYDLKPPLWIQVAFSQQPKLNLLQFFITFSSCFLSLLGLAGILWKIKQKYDLYQRRQRLFVEMEAMASRPFAQVVVEIVRPVDDYLLNSSAHLFETSKSKKSYASPIALEPCEGGKAAILTLLIQLPTGDESYTPPNASGVAVGSALVALGNPRKTSGESFYNKVPPDGSGGKAKSRKGALSSPSDSYV</sequence>
<dbReference type="Pfam" id="PF24972">
    <property type="entry name" value="GBD_ATRN"/>
    <property type="match status" value="2"/>
</dbReference>
<dbReference type="PROSITE" id="PS00022">
    <property type="entry name" value="EGF_1"/>
    <property type="match status" value="1"/>
</dbReference>
<evidence type="ECO:0000256" key="1">
    <source>
        <dbReference type="ARBA" id="ARBA00004167"/>
    </source>
</evidence>
<dbReference type="PANTHER" id="PTHR46376">
    <property type="entry name" value="LEUCINE-ZIPPER-LIKE TRANSCRIPTIONAL REGULATOR 1"/>
    <property type="match status" value="1"/>
</dbReference>
<keyword evidence="3" id="KW-0245">EGF-like domain</keyword>
<evidence type="ECO:0000256" key="10">
    <source>
        <dbReference type="ARBA" id="ARBA00023180"/>
    </source>
</evidence>
<keyword evidence="6" id="KW-0677">Repeat</keyword>
<evidence type="ECO:0000256" key="5">
    <source>
        <dbReference type="ARBA" id="ARBA00022729"/>
    </source>
</evidence>
<accession>A0A7R8X5J6</accession>
<name>A0A7R8X5J6_9CRUS</name>
<dbReference type="Pfam" id="PF23106">
    <property type="entry name" value="EGF_Teneurin"/>
    <property type="match status" value="1"/>
</dbReference>
<evidence type="ECO:0000256" key="7">
    <source>
        <dbReference type="ARBA" id="ARBA00022989"/>
    </source>
</evidence>
<dbReference type="SUPFAM" id="SSF49854">
    <property type="entry name" value="Spermadhesin, CUB domain"/>
    <property type="match status" value="1"/>
</dbReference>
<dbReference type="SMART" id="SM00180">
    <property type="entry name" value="EGF_Lam"/>
    <property type="match status" value="2"/>
</dbReference>
<dbReference type="SUPFAM" id="SSF57196">
    <property type="entry name" value="EGF/Laminin"/>
    <property type="match status" value="1"/>
</dbReference>
<keyword evidence="5" id="KW-0732">Signal</keyword>
<dbReference type="CDD" id="cd00041">
    <property type="entry name" value="CUB"/>
    <property type="match status" value="1"/>
</dbReference>
<dbReference type="InterPro" id="IPR056732">
    <property type="entry name" value="GBD_ATRN"/>
</dbReference>
<dbReference type="Pfam" id="PF24973">
    <property type="entry name" value="EGF_LMN_ATRN"/>
    <property type="match status" value="1"/>
</dbReference>
<keyword evidence="4 14" id="KW-0812">Transmembrane</keyword>
<evidence type="ECO:0000313" key="17">
    <source>
        <dbReference type="Proteomes" id="UP000677054"/>
    </source>
</evidence>
<dbReference type="EMBL" id="LR899904">
    <property type="protein sequence ID" value="CAD7243211.1"/>
    <property type="molecule type" value="Genomic_DNA"/>
</dbReference>
<comment type="subcellular location">
    <subcellularLocation>
        <location evidence="1">Membrane</location>
        <topology evidence="1">Single-pass membrane protein</topology>
    </subcellularLocation>
</comment>
<feature type="domain" description="CUB" evidence="15">
    <location>
        <begin position="145"/>
        <end position="288"/>
    </location>
</feature>
<dbReference type="Pfam" id="PF24981">
    <property type="entry name" value="Beta-prop_ATRN-LZTR1"/>
    <property type="match status" value="1"/>
</dbReference>
<dbReference type="InterPro" id="IPR056863">
    <property type="entry name" value="LMN_ATRN_NET-like_EGF"/>
</dbReference>
<dbReference type="SMART" id="SM00042">
    <property type="entry name" value="CUB"/>
    <property type="match status" value="1"/>
</dbReference>
<dbReference type="PROSITE" id="PS01180">
    <property type="entry name" value="CUB"/>
    <property type="match status" value="1"/>
</dbReference>
<gene>
    <name evidence="16" type="ORF">DSTB1V02_LOCUS3142</name>
</gene>
<keyword evidence="17" id="KW-1185">Reference proteome</keyword>
<dbReference type="EMBL" id="CAJPEV010000387">
    <property type="protein sequence ID" value="CAG0884739.1"/>
    <property type="molecule type" value="Genomic_DNA"/>
</dbReference>
<keyword evidence="9" id="KW-1015">Disulfide bond</keyword>
<dbReference type="PANTHER" id="PTHR46376:SF2">
    <property type="entry name" value="DISTRACTED, ISOFORM B"/>
    <property type="match status" value="1"/>
</dbReference>
<evidence type="ECO:0000313" key="16">
    <source>
        <dbReference type="EMBL" id="CAD7243211.1"/>
    </source>
</evidence>
<evidence type="ECO:0000256" key="11">
    <source>
        <dbReference type="ARBA" id="ARBA00023292"/>
    </source>
</evidence>
<keyword evidence="11" id="KW-0424">Laminin EGF-like domain</keyword>
<organism evidence="16">
    <name type="scientific">Darwinula stevensoni</name>
    <dbReference type="NCBI Taxonomy" id="69355"/>
    <lineage>
        <taxon>Eukaryota</taxon>
        <taxon>Metazoa</taxon>
        <taxon>Ecdysozoa</taxon>
        <taxon>Arthropoda</taxon>
        <taxon>Crustacea</taxon>
        <taxon>Oligostraca</taxon>
        <taxon>Ostracoda</taxon>
        <taxon>Podocopa</taxon>
        <taxon>Podocopida</taxon>
        <taxon>Darwinulocopina</taxon>
        <taxon>Darwinuloidea</taxon>
        <taxon>Darwinulidae</taxon>
        <taxon>Darwinula</taxon>
    </lineage>
</organism>
<dbReference type="OrthoDB" id="9998912at2759"/>
<dbReference type="CDD" id="cd00055">
    <property type="entry name" value="EGF_Lam"/>
    <property type="match status" value="2"/>
</dbReference>
<dbReference type="Pfam" id="PF01437">
    <property type="entry name" value="PSI"/>
    <property type="match status" value="1"/>
</dbReference>
<evidence type="ECO:0000256" key="14">
    <source>
        <dbReference type="SAM" id="Phobius"/>
    </source>
</evidence>
<dbReference type="InterPro" id="IPR002165">
    <property type="entry name" value="Plexin_repeat"/>
</dbReference>
<dbReference type="SUPFAM" id="SSF117281">
    <property type="entry name" value="Kelch motif"/>
    <property type="match status" value="1"/>
</dbReference>
<protein>
    <recommendedName>
        <fullName evidence="15">CUB domain-containing protein</fullName>
    </recommendedName>
</protein>
<evidence type="ECO:0000259" key="15">
    <source>
        <dbReference type="PROSITE" id="PS01180"/>
    </source>
</evidence>
<keyword evidence="8 14" id="KW-0472">Membrane</keyword>
<dbReference type="SMART" id="SM00181">
    <property type="entry name" value="EGF"/>
    <property type="match status" value="3"/>
</dbReference>
<feature type="region of interest" description="Disordered" evidence="13">
    <location>
        <begin position="1319"/>
        <end position="1356"/>
    </location>
</feature>
<dbReference type="Gene3D" id="2.10.25.10">
    <property type="entry name" value="Laminin"/>
    <property type="match status" value="2"/>
</dbReference>
<evidence type="ECO:0000256" key="13">
    <source>
        <dbReference type="SAM" id="MobiDB-lite"/>
    </source>
</evidence>
<dbReference type="GO" id="GO:0016020">
    <property type="term" value="C:membrane"/>
    <property type="evidence" value="ECO:0007669"/>
    <property type="project" value="UniProtKB-SubCell"/>
</dbReference>